<sequence length="66" mass="7898">MLFRDYTYHKEEIVRINQLNYYGLIAQPQRCMQSMELPLELSETLFYTASKLTYGLIIITLCKFQL</sequence>
<dbReference type="Proteomes" id="UP000024635">
    <property type="component" value="Unassembled WGS sequence"/>
</dbReference>
<gene>
    <name evidence="1" type="primary">Acey_s0179.g748</name>
    <name evidence="1" type="ORF">Y032_0179g748</name>
</gene>
<dbReference type="AlphaFoldDB" id="A0A016STR4"/>
<reference evidence="2" key="1">
    <citation type="journal article" date="2015" name="Nat. Genet.">
        <title>The genome and transcriptome of the zoonotic hookworm Ancylostoma ceylanicum identify infection-specific gene families.</title>
        <authorList>
            <person name="Schwarz E.M."/>
            <person name="Hu Y."/>
            <person name="Antoshechkin I."/>
            <person name="Miller M.M."/>
            <person name="Sternberg P.W."/>
            <person name="Aroian R.V."/>
        </authorList>
    </citation>
    <scope>NUCLEOTIDE SEQUENCE</scope>
    <source>
        <strain evidence="2">HY135</strain>
    </source>
</reference>
<protein>
    <submittedName>
        <fullName evidence="1">Uncharacterized protein</fullName>
    </submittedName>
</protein>
<dbReference type="EMBL" id="JARK01001515">
    <property type="protein sequence ID" value="EYB93777.1"/>
    <property type="molecule type" value="Genomic_DNA"/>
</dbReference>
<evidence type="ECO:0000313" key="2">
    <source>
        <dbReference type="Proteomes" id="UP000024635"/>
    </source>
</evidence>
<comment type="caution">
    <text evidence="1">The sequence shown here is derived from an EMBL/GenBank/DDBJ whole genome shotgun (WGS) entry which is preliminary data.</text>
</comment>
<proteinExistence type="predicted"/>
<organism evidence="1 2">
    <name type="scientific">Ancylostoma ceylanicum</name>
    <dbReference type="NCBI Taxonomy" id="53326"/>
    <lineage>
        <taxon>Eukaryota</taxon>
        <taxon>Metazoa</taxon>
        <taxon>Ecdysozoa</taxon>
        <taxon>Nematoda</taxon>
        <taxon>Chromadorea</taxon>
        <taxon>Rhabditida</taxon>
        <taxon>Rhabditina</taxon>
        <taxon>Rhabditomorpha</taxon>
        <taxon>Strongyloidea</taxon>
        <taxon>Ancylostomatidae</taxon>
        <taxon>Ancylostomatinae</taxon>
        <taxon>Ancylostoma</taxon>
    </lineage>
</organism>
<accession>A0A016STR4</accession>
<name>A0A016STR4_9BILA</name>
<evidence type="ECO:0000313" key="1">
    <source>
        <dbReference type="EMBL" id="EYB93777.1"/>
    </source>
</evidence>
<keyword evidence="2" id="KW-1185">Reference proteome</keyword>